<dbReference type="PANTHER" id="PTHR31717">
    <property type="entry name" value="ZINC FINGER PROTEIN CONSTANS-LIKE 10"/>
    <property type="match status" value="1"/>
</dbReference>
<accession>A0A2P5FCD3</accession>
<feature type="transmembrane region" description="Helical" evidence="5">
    <location>
        <begin position="250"/>
        <end position="272"/>
    </location>
</feature>
<keyword evidence="3" id="KW-0862">Zinc</keyword>
<sequence>MAKNSQLNSSEMFSLCDFCNSKAALLYCDADSANLCLFCDRHVHSANTLSIKHSRSWICHSCGRNPVSLMCSKKKLLLCHDCFSGCPSATGLASILGLSLEPENLMDLRSGSGGVDHKCLNLQGSMVSSDMSSISSGQSLSCGKRRKELCEQLIEMGRRDLLRVDVDVAEMRPRTPPSGRSQQENIEGLEQHIDGLLRRETLPFTSLLVLPTNLDLKQGASDAEEDLLWDYNPTYEYDPSLVRAKYELSISYEFGVVCILLCKVASSIFVRIPKFQEKKKKKKLRS</sequence>
<keyword evidence="5" id="KW-0472">Membrane</keyword>
<keyword evidence="8" id="KW-1185">Reference proteome</keyword>
<organism evidence="7 8">
    <name type="scientific">Trema orientale</name>
    <name type="common">Charcoal tree</name>
    <name type="synonym">Celtis orientalis</name>
    <dbReference type="NCBI Taxonomy" id="63057"/>
    <lineage>
        <taxon>Eukaryota</taxon>
        <taxon>Viridiplantae</taxon>
        <taxon>Streptophyta</taxon>
        <taxon>Embryophyta</taxon>
        <taxon>Tracheophyta</taxon>
        <taxon>Spermatophyta</taxon>
        <taxon>Magnoliopsida</taxon>
        <taxon>eudicotyledons</taxon>
        <taxon>Gunneridae</taxon>
        <taxon>Pentapetalae</taxon>
        <taxon>rosids</taxon>
        <taxon>fabids</taxon>
        <taxon>Rosales</taxon>
        <taxon>Cannabaceae</taxon>
        <taxon>Trema</taxon>
    </lineage>
</organism>
<keyword evidence="2 4" id="KW-0863">Zinc-finger</keyword>
<evidence type="ECO:0000256" key="4">
    <source>
        <dbReference type="PROSITE-ProRule" id="PRU00024"/>
    </source>
</evidence>
<evidence type="ECO:0000259" key="6">
    <source>
        <dbReference type="PROSITE" id="PS50119"/>
    </source>
</evidence>
<dbReference type="InParanoid" id="A0A2P5FCD3"/>
<evidence type="ECO:0000256" key="1">
    <source>
        <dbReference type="ARBA" id="ARBA00022723"/>
    </source>
</evidence>
<dbReference type="Proteomes" id="UP000237000">
    <property type="component" value="Unassembled WGS sequence"/>
</dbReference>
<evidence type="ECO:0000256" key="5">
    <source>
        <dbReference type="SAM" id="Phobius"/>
    </source>
</evidence>
<reference evidence="8" key="1">
    <citation type="submission" date="2016-06" db="EMBL/GenBank/DDBJ databases">
        <title>Parallel loss of symbiosis genes in relatives of nitrogen-fixing non-legume Parasponia.</title>
        <authorList>
            <person name="Van Velzen R."/>
            <person name="Holmer R."/>
            <person name="Bu F."/>
            <person name="Rutten L."/>
            <person name="Van Zeijl A."/>
            <person name="Liu W."/>
            <person name="Santuari L."/>
            <person name="Cao Q."/>
            <person name="Sharma T."/>
            <person name="Shen D."/>
            <person name="Roswanjaya Y."/>
            <person name="Wardhani T."/>
            <person name="Kalhor M.S."/>
            <person name="Jansen J."/>
            <person name="Van den Hoogen J."/>
            <person name="Gungor B."/>
            <person name="Hartog M."/>
            <person name="Hontelez J."/>
            <person name="Verver J."/>
            <person name="Yang W.-C."/>
            <person name="Schijlen E."/>
            <person name="Repin R."/>
            <person name="Schilthuizen M."/>
            <person name="Schranz E."/>
            <person name="Heidstra R."/>
            <person name="Miyata K."/>
            <person name="Fedorova E."/>
            <person name="Kohlen W."/>
            <person name="Bisseling T."/>
            <person name="Smit S."/>
            <person name="Geurts R."/>
        </authorList>
    </citation>
    <scope>NUCLEOTIDE SEQUENCE [LARGE SCALE GENOMIC DNA]</scope>
    <source>
        <strain evidence="8">cv. RG33-2</strain>
    </source>
</reference>
<name>A0A2P5FCD3_TREOI</name>
<dbReference type="PROSITE" id="PS50119">
    <property type="entry name" value="ZF_BBOX"/>
    <property type="match status" value="1"/>
</dbReference>
<evidence type="ECO:0000313" key="8">
    <source>
        <dbReference type="Proteomes" id="UP000237000"/>
    </source>
</evidence>
<dbReference type="AlphaFoldDB" id="A0A2P5FCD3"/>
<protein>
    <submittedName>
        <fullName evidence="7">B-box-type zinc finger</fullName>
    </submittedName>
</protein>
<evidence type="ECO:0000256" key="3">
    <source>
        <dbReference type="ARBA" id="ARBA00022833"/>
    </source>
</evidence>
<dbReference type="EMBL" id="JXTC01000045">
    <property type="protein sequence ID" value="PON95444.1"/>
    <property type="molecule type" value="Genomic_DNA"/>
</dbReference>
<dbReference type="OrthoDB" id="153872at2759"/>
<dbReference type="PANTHER" id="PTHR31717:SF45">
    <property type="entry name" value="ZINC FINGER PROTEIN CONSTANS-LIKE 14-RELATED"/>
    <property type="match status" value="1"/>
</dbReference>
<dbReference type="SMART" id="SM00336">
    <property type="entry name" value="BBOX"/>
    <property type="match status" value="1"/>
</dbReference>
<keyword evidence="5" id="KW-0812">Transmembrane</keyword>
<proteinExistence type="predicted"/>
<gene>
    <name evidence="7" type="ORF">TorRG33x02_089660</name>
</gene>
<comment type="caution">
    <text evidence="7">The sequence shown here is derived from an EMBL/GenBank/DDBJ whole genome shotgun (WGS) entry which is preliminary data.</text>
</comment>
<evidence type="ECO:0000313" key="7">
    <source>
        <dbReference type="EMBL" id="PON95444.1"/>
    </source>
</evidence>
<feature type="domain" description="B box-type" evidence="6">
    <location>
        <begin position="11"/>
        <end position="58"/>
    </location>
</feature>
<evidence type="ECO:0000256" key="2">
    <source>
        <dbReference type="ARBA" id="ARBA00022771"/>
    </source>
</evidence>
<dbReference type="InterPro" id="IPR049808">
    <property type="entry name" value="CONSTANS-like_Bbox1"/>
</dbReference>
<dbReference type="CDD" id="cd19821">
    <property type="entry name" value="Bbox1_BBX-like"/>
    <property type="match status" value="1"/>
</dbReference>
<keyword evidence="5" id="KW-1133">Transmembrane helix</keyword>
<dbReference type="InterPro" id="IPR000315">
    <property type="entry name" value="Znf_B-box"/>
</dbReference>
<dbReference type="GO" id="GO:0008270">
    <property type="term" value="F:zinc ion binding"/>
    <property type="evidence" value="ECO:0007669"/>
    <property type="project" value="UniProtKB-KW"/>
</dbReference>
<keyword evidence="1" id="KW-0479">Metal-binding</keyword>